<dbReference type="GO" id="GO:0031419">
    <property type="term" value="F:cobalamin binding"/>
    <property type="evidence" value="ECO:0007669"/>
    <property type="project" value="UniProtKB-KW"/>
</dbReference>
<organism evidence="5 6">
    <name type="scientific">Microlunatus sagamiharensis</name>
    <dbReference type="NCBI Taxonomy" id="546874"/>
    <lineage>
        <taxon>Bacteria</taxon>
        <taxon>Bacillati</taxon>
        <taxon>Actinomycetota</taxon>
        <taxon>Actinomycetes</taxon>
        <taxon>Propionibacteriales</taxon>
        <taxon>Propionibacteriaceae</taxon>
        <taxon>Microlunatus</taxon>
    </lineage>
</organism>
<sequence>MSGQTESGTPFADVYGPGEPAGFDPDAALGEPGAFPFTRGVHPGMYTTRPWTTRQYAGFGTAAESNARYLELIGHGSAGLSVAFDLPTQMGMDSDAALAAGEVGKVGVAIDSVDDMRVLFAGIDLAQVSTSMTINAPAAVLLLLYQLVAEENGIDPALLTGTIQNDVLKEYIARGTYIYPPQASLRLVGDTFAYCAQALPRWNTISISGYHMAEAGATPAQEIAFTLANGIAYVEAALAAGLDVDQLAPRLSFFFVARTTLLEEVAKFRAARRIWAHVMRERFGAENPRSLMLRFHTQTAGVQLTAQQPEVNLVRVAVQALGAVLGGTQSLHTNSYDEAIALPTPKAARLALRTQQVLAHETDLTKTVDPFAGSYVVESLTDDVEAAALALMEAVEQRGGAVAAIEQGYQKGEIESSAYDVQREIDAGERVVVGINRFVLDEEEPYEPLRVDPALEAAQAARVARMREGRDNVRVQAALEQLRSAARGTDNVLPPMKRALALRATVGEVCDALRDVWGVHRPSERF</sequence>
<feature type="domain" description="Methylmalonyl-CoA mutase alpha/beta chain catalytic" evidence="4">
    <location>
        <begin position="5"/>
        <end position="518"/>
    </location>
</feature>
<evidence type="ECO:0000256" key="1">
    <source>
        <dbReference type="ARBA" id="ARBA00011870"/>
    </source>
</evidence>
<dbReference type="SUPFAM" id="SSF51703">
    <property type="entry name" value="Cobalamin (vitamin B12)-dependent enzymes"/>
    <property type="match status" value="1"/>
</dbReference>
<evidence type="ECO:0000256" key="3">
    <source>
        <dbReference type="SAM" id="MobiDB-lite"/>
    </source>
</evidence>
<name>A0A1H2LIP4_9ACTN</name>
<dbReference type="GO" id="GO:0004494">
    <property type="term" value="F:methylmalonyl-CoA mutase activity"/>
    <property type="evidence" value="ECO:0007669"/>
    <property type="project" value="UniProtKB-EC"/>
</dbReference>
<dbReference type="Gene3D" id="3.20.20.240">
    <property type="entry name" value="Methylmalonyl-CoA mutase"/>
    <property type="match status" value="1"/>
</dbReference>
<dbReference type="NCBIfam" id="TIGR00641">
    <property type="entry name" value="acid_CoA_mut_N"/>
    <property type="match status" value="1"/>
</dbReference>
<protein>
    <submittedName>
        <fullName evidence="5">Methylmalonyl-CoA mutase</fullName>
    </submittedName>
</protein>
<comment type="subunit">
    <text evidence="1">Heterodimer of an alpha and a beta chain.</text>
</comment>
<dbReference type="InterPro" id="IPR006098">
    <property type="entry name" value="MMCoA_mutase_a_cat"/>
</dbReference>
<dbReference type="STRING" id="546874.SAMN04488544_0236"/>
<evidence type="ECO:0000313" key="6">
    <source>
        <dbReference type="Proteomes" id="UP000198825"/>
    </source>
</evidence>
<accession>A0A1H2LIP4</accession>
<dbReference type="AlphaFoldDB" id="A0A1H2LIP4"/>
<dbReference type="PANTHER" id="PTHR48101">
    <property type="entry name" value="METHYLMALONYL-COA MUTASE, MITOCHONDRIAL-RELATED"/>
    <property type="match status" value="1"/>
</dbReference>
<keyword evidence="2" id="KW-0413">Isomerase</keyword>
<dbReference type="OrthoDB" id="9762378at2"/>
<evidence type="ECO:0000256" key="2">
    <source>
        <dbReference type="ARBA" id="ARBA00023235"/>
    </source>
</evidence>
<reference evidence="6" key="1">
    <citation type="submission" date="2016-10" db="EMBL/GenBank/DDBJ databases">
        <authorList>
            <person name="Varghese N."/>
            <person name="Submissions S."/>
        </authorList>
    </citation>
    <scope>NUCLEOTIDE SEQUENCE [LARGE SCALE GENOMIC DNA]</scope>
    <source>
        <strain evidence="6">DSM 21743</strain>
    </source>
</reference>
<dbReference type="InterPro" id="IPR006099">
    <property type="entry name" value="MeMalonylCoA_mutase_a/b_cat"/>
</dbReference>
<keyword evidence="6" id="KW-1185">Reference proteome</keyword>
<evidence type="ECO:0000259" key="4">
    <source>
        <dbReference type="Pfam" id="PF01642"/>
    </source>
</evidence>
<proteinExistence type="predicted"/>
<dbReference type="Pfam" id="PF01642">
    <property type="entry name" value="MM_CoA_mutase"/>
    <property type="match status" value="1"/>
</dbReference>
<dbReference type="PANTHER" id="PTHR48101:SF1">
    <property type="entry name" value="METHYLMALONYL-COA MUTASE, LARGE SUBUNIT"/>
    <property type="match status" value="1"/>
</dbReference>
<dbReference type="EMBL" id="LT629799">
    <property type="protein sequence ID" value="SDU80684.1"/>
    <property type="molecule type" value="Genomic_DNA"/>
</dbReference>
<dbReference type="RefSeq" id="WP_091072548.1">
    <property type="nucleotide sequence ID" value="NZ_LT629799.1"/>
</dbReference>
<gene>
    <name evidence="5" type="ORF">SAMN04488544_0236</name>
</gene>
<feature type="region of interest" description="Disordered" evidence="3">
    <location>
        <begin position="1"/>
        <end position="29"/>
    </location>
</feature>
<dbReference type="Proteomes" id="UP000198825">
    <property type="component" value="Chromosome I"/>
</dbReference>
<evidence type="ECO:0000313" key="5">
    <source>
        <dbReference type="EMBL" id="SDU80684.1"/>
    </source>
</evidence>
<dbReference type="InterPro" id="IPR016176">
    <property type="entry name" value="Cbl-dep_enz_cat"/>
</dbReference>